<keyword evidence="2" id="KW-1185">Reference proteome</keyword>
<dbReference type="OrthoDB" id="9842150at2"/>
<protein>
    <recommendedName>
        <fullName evidence="3">Phage tail protein</fullName>
    </recommendedName>
</protein>
<evidence type="ECO:0000313" key="1">
    <source>
        <dbReference type="EMBL" id="KUG06891.1"/>
    </source>
</evidence>
<evidence type="ECO:0000313" key="2">
    <source>
        <dbReference type="Proteomes" id="UP000054223"/>
    </source>
</evidence>
<gene>
    <name evidence="1" type="ORF">ASU33_06080</name>
</gene>
<proteinExistence type="predicted"/>
<sequence>MTHADLTHLLEQLAMEAGAKSFWHGKQTAKDINYNAPFPQAHLFLMPSQLREQRIRTQVTMCFYGADKHENGNADSIVIQDAMDLLTQRFYSLFADLTEVELVDGAMDRTPVLRQGAAIGTGYVVSFTLSHYAQC</sequence>
<name>A0A9X0L3U6_SOLP1</name>
<comment type="caution">
    <text evidence="1">The sequence shown here is derived from an EMBL/GenBank/DDBJ whole genome shotgun (WGS) entry which is preliminary data.</text>
</comment>
<dbReference type="AlphaFoldDB" id="A0A9X0L3U6"/>
<evidence type="ECO:0008006" key="3">
    <source>
        <dbReference type="Google" id="ProtNLM"/>
    </source>
</evidence>
<accession>A0A9X0L3U6</accession>
<reference evidence="1 2" key="1">
    <citation type="submission" date="2015-11" db="EMBL/GenBank/DDBJ databases">
        <title>Solirubrum puertoriconensis gen. nov. an environmental bacteria isolated in Puerto Rico.</title>
        <authorList>
            <person name="Cuebas-Irizarry M.F."/>
            <person name="Montalvo-Rodriguez R."/>
        </authorList>
    </citation>
    <scope>NUCLEOTIDE SEQUENCE [LARGE SCALE GENOMIC DNA]</scope>
    <source>
        <strain evidence="1 2">MC1A</strain>
    </source>
</reference>
<organism evidence="1 2">
    <name type="scientific">Solirubrum puertoriconensis</name>
    <dbReference type="NCBI Taxonomy" id="1751427"/>
    <lineage>
        <taxon>Bacteria</taxon>
        <taxon>Pseudomonadati</taxon>
        <taxon>Bacteroidota</taxon>
        <taxon>Cytophagia</taxon>
        <taxon>Cytophagales</taxon>
    </lineage>
</organism>
<dbReference type="Proteomes" id="UP000054223">
    <property type="component" value="Unassembled WGS sequence"/>
</dbReference>
<dbReference type="RefSeq" id="WP_059072585.1">
    <property type="nucleotide sequence ID" value="NZ_LNAL01000008.1"/>
</dbReference>
<dbReference type="EMBL" id="LNAL01000008">
    <property type="protein sequence ID" value="KUG06891.1"/>
    <property type="molecule type" value="Genomic_DNA"/>
</dbReference>